<keyword evidence="2" id="KW-1185">Reference proteome</keyword>
<proteinExistence type="predicted"/>
<comment type="caution">
    <text evidence="1">The sequence shown here is derived from an EMBL/GenBank/DDBJ whole genome shotgun (WGS) entry which is preliminary data.</text>
</comment>
<name>A0ABP0NCB5_9DINO</name>
<evidence type="ECO:0000313" key="1">
    <source>
        <dbReference type="EMBL" id="CAK9061214.1"/>
    </source>
</evidence>
<evidence type="ECO:0000313" key="2">
    <source>
        <dbReference type="Proteomes" id="UP001642484"/>
    </source>
</evidence>
<evidence type="ECO:0008006" key="3">
    <source>
        <dbReference type="Google" id="ProtNLM"/>
    </source>
</evidence>
<protein>
    <recommendedName>
        <fullName evidence="3">Reverse transcriptase/retrotransposon-derived protein RNase H-like domain-containing protein</fullName>
    </recommendedName>
</protein>
<dbReference type="EMBL" id="CAXAMN010021594">
    <property type="protein sequence ID" value="CAK9061214.1"/>
    <property type="molecule type" value="Genomic_DNA"/>
</dbReference>
<reference evidence="1 2" key="1">
    <citation type="submission" date="2024-02" db="EMBL/GenBank/DDBJ databases">
        <authorList>
            <person name="Chen Y."/>
            <person name="Shah S."/>
            <person name="Dougan E. K."/>
            <person name="Thang M."/>
            <person name="Chan C."/>
        </authorList>
    </citation>
    <scope>NUCLEOTIDE SEQUENCE [LARGE SCALE GENOMIC DNA]</scope>
</reference>
<dbReference type="Proteomes" id="UP001642484">
    <property type="component" value="Unassembled WGS sequence"/>
</dbReference>
<organism evidence="1 2">
    <name type="scientific">Durusdinium trenchii</name>
    <dbReference type="NCBI Taxonomy" id="1381693"/>
    <lineage>
        <taxon>Eukaryota</taxon>
        <taxon>Sar</taxon>
        <taxon>Alveolata</taxon>
        <taxon>Dinophyceae</taxon>
        <taxon>Suessiales</taxon>
        <taxon>Symbiodiniaceae</taxon>
        <taxon>Durusdinium</taxon>
    </lineage>
</organism>
<gene>
    <name evidence="1" type="ORF">CCMP2556_LOCUS30110</name>
</gene>
<accession>A0ABP0NCB5</accession>
<sequence length="147" mass="16057">MPLACSLSPWCLTCEPKFLGQLTDLQHLLGNLTIQMRGATENIAKAQTLIKAALTTGRMTPAEASKLEGTFAGKPLAGATAALIARQYWDQQHRVTPHLHRSLEILQLALSHVLPRTVHMFRWARPIVVYTDASTEAPCSSGCRLGV</sequence>